<feature type="domain" description="Xylanolytic transcriptional activator regulatory" evidence="6">
    <location>
        <begin position="100"/>
        <end position="175"/>
    </location>
</feature>
<evidence type="ECO:0000256" key="3">
    <source>
        <dbReference type="ARBA" id="ARBA00023125"/>
    </source>
</evidence>
<gene>
    <name evidence="7" type="ORF">PFICI_09223</name>
</gene>
<reference evidence="8" key="1">
    <citation type="journal article" date="2015" name="BMC Genomics">
        <title>Genomic and transcriptomic analysis of the endophytic fungus Pestalotiopsis fici reveals its lifestyle and high potential for synthesis of natural products.</title>
        <authorList>
            <person name="Wang X."/>
            <person name="Zhang X."/>
            <person name="Liu L."/>
            <person name="Xiang M."/>
            <person name="Wang W."/>
            <person name="Sun X."/>
            <person name="Che Y."/>
            <person name="Guo L."/>
            <person name="Liu G."/>
            <person name="Guo L."/>
            <person name="Wang C."/>
            <person name="Yin W.B."/>
            <person name="Stadler M."/>
            <person name="Zhang X."/>
            <person name="Liu X."/>
        </authorList>
    </citation>
    <scope>NUCLEOTIDE SEQUENCE [LARGE SCALE GENOMIC DNA]</scope>
    <source>
        <strain evidence="8">W106-1 / CGMCC3.15140</strain>
    </source>
</reference>
<dbReference type="InterPro" id="IPR007219">
    <property type="entry name" value="XnlR_reg_dom"/>
</dbReference>
<comment type="subcellular location">
    <subcellularLocation>
        <location evidence="1">Nucleus</location>
    </subcellularLocation>
</comment>
<evidence type="ECO:0000259" key="6">
    <source>
        <dbReference type="SMART" id="SM00906"/>
    </source>
</evidence>
<dbReference type="OrthoDB" id="2123952at2759"/>
<dbReference type="InterPro" id="IPR050987">
    <property type="entry name" value="AtrR-like"/>
</dbReference>
<keyword evidence="3" id="KW-0238">DNA-binding</keyword>
<dbReference type="Proteomes" id="UP000030651">
    <property type="component" value="Unassembled WGS sequence"/>
</dbReference>
<evidence type="ECO:0000256" key="5">
    <source>
        <dbReference type="ARBA" id="ARBA00023242"/>
    </source>
</evidence>
<keyword evidence="2" id="KW-0805">Transcription regulation</keyword>
<dbReference type="GO" id="GO:0003677">
    <property type="term" value="F:DNA binding"/>
    <property type="evidence" value="ECO:0007669"/>
    <property type="project" value="UniProtKB-KW"/>
</dbReference>
<dbReference type="GO" id="GO:0003700">
    <property type="term" value="F:DNA-binding transcription factor activity"/>
    <property type="evidence" value="ECO:0007669"/>
    <property type="project" value="InterPro"/>
</dbReference>
<dbReference type="GO" id="GO:0008270">
    <property type="term" value="F:zinc ion binding"/>
    <property type="evidence" value="ECO:0007669"/>
    <property type="project" value="InterPro"/>
</dbReference>
<dbReference type="HOGENOM" id="CLU_011099_5_2_1"/>
<dbReference type="PANTHER" id="PTHR46910">
    <property type="entry name" value="TRANSCRIPTION FACTOR PDR1"/>
    <property type="match status" value="1"/>
</dbReference>
<evidence type="ECO:0000256" key="1">
    <source>
        <dbReference type="ARBA" id="ARBA00004123"/>
    </source>
</evidence>
<protein>
    <recommendedName>
        <fullName evidence="6">Xylanolytic transcriptional activator regulatory domain-containing protein</fullName>
    </recommendedName>
</protein>
<dbReference type="PANTHER" id="PTHR46910:SF37">
    <property type="entry name" value="ZN(II)2CYS6 TRANSCRIPTION FACTOR (EUROFUNG)"/>
    <property type="match status" value="1"/>
</dbReference>
<organism evidence="7 8">
    <name type="scientific">Pestalotiopsis fici (strain W106-1 / CGMCC3.15140)</name>
    <dbReference type="NCBI Taxonomy" id="1229662"/>
    <lineage>
        <taxon>Eukaryota</taxon>
        <taxon>Fungi</taxon>
        <taxon>Dikarya</taxon>
        <taxon>Ascomycota</taxon>
        <taxon>Pezizomycotina</taxon>
        <taxon>Sordariomycetes</taxon>
        <taxon>Xylariomycetidae</taxon>
        <taxon>Amphisphaeriales</taxon>
        <taxon>Sporocadaceae</taxon>
        <taxon>Pestalotiopsis</taxon>
    </lineage>
</organism>
<dbReference type="GO" id="GO:0006351">
    <property type="term" value="P:DNA-templated transcription"/>
    <property type="evidence" value="ECO:0007669"/>
    <property type="project" value="InterPro"/>
</dbReference>
<dbReference type="Pfam" id="PF04082">
    <property type="entry name" value="Fungal_trans"/>
    <property type="match status" value="1"/>
</dbReference>
<keyword evidence="4" id="KW-0804">Transcription</keyword>
<keyword evidence="5" id="KW-0539">Nucleus</keyword>
<dbReference type="SMART" id="SM00906">
    <property type="entry name" value="Fungal_trans"/>
    <property type="match status" value="1"/>
</dbReference>
<sequence length="438" mass="48969">MLPLFHPRRLLQIINSWYRQPSERTASSWACINLIIALTQCHSFGYLDPVLQIPSVGQCIENAQSVLTDILKGNNLELEHVQILLGLGMIFLGRPEPAAPMVFVSAAMRFAQAMGIHRRDYYDGMAIAPEEATQRRRVFWIAYILDRDVALRLRHAPILHDDDMDMDLPPETMPQSDEDKTDQAGFISVSDDGEGHALTSFNFFRARIELAQIESRVYDCVSSVRASRRDPGETAQLAESIRLSIRQWKARIPGQLINPTPMLPQADVMHATYLPRFLCTLSAIVVACLGQLCRVNSMDFSWIDKVLTYAHSSDAGAVGHIPTPPSQPPGWNALVRESRAFMKLFGSIPLKHPIFIVTQLGAFASSLLCLSVDLFLNFDDGHCVGDQILKADAACFLRELPEENSCYVVEKVLEASRVLEVYSESEWQLRLMTAGLAA</sequence>
<dbReference type="EMBL" id="KI912114">
    <property type="protein sequence ID" value="ETS79370.1"/>
    <property type="molecule type" value="Genomic_DNA"/>
</dbReference>
<name>W3WZU8_PESFW</name>
<dbReference type="GeneID" id="19274236"/>
<evidence type="ECO:0000313" key="8">
    <source>
        <dbReference type="Proteomes" id="UP000030651"/>
    </source>
</evidence>
<dbReference type="eggNOG" id="ENOG502RF0T">
    <property type="taxonomic scope" value="Eukaryota"/>
</dbReference>
<accession>W3WZU8</accession>
<dbReference type="InParanoid" id="W3WZU8"/>
<evidence type="ECO:0000313" key="7">
    <source>
        <dbReference type="EMBL" id="ETS79370.1"/>
    </source>
</evidence>
<dbReference type="OMA" id="AMEAQWI"/>
<evidence type="ECO:0000256" key="4">
    <source>
        <dbReference type="ARBA" id="ARBA00023163"/>
    </source>
</evidence>
<dbReference type="KEGG" id="pfy:PFICI_09223"/>
<evidence type="ECO:0000256" key="2">
    <source>
        <dbReference type="ARBA" id="ARBA00023015"/>
    </source>
</evidence>
<dbReference type="RefSeq" id="XP_007835995.1">
    <property type="nucleotide sequence ID" value="XM_007837804.1"/>
</dbReference>
<dbReference type="CDD" id="cd12148">
    <property type="entry name" value="fungal_TF_MHR"/>
    <property type="match status" value="1"/>
</dbReference>
<dbReference type="AlphaFoldDB" id="W3WZU8"/>
<keyword evidence="8" id="KW-1185">Reference proteome</keyword>
<proteinExistence type="predicted"/>
<dbReference type="GO" id="GO:0005634">
    <property type="term" value="C:nucleus"/>
    <property type="evidence" value="ECO:0007669"/>
    <property type="project" value="UniProtKB-SubCell"/>
</dbReference>